<feature type="transmembrane region" description="Helical" evidence="1">
    <location>
        <begin position="430"/>
        <end position="451"/>
    </location>
</feature>
<sequence>MKYLKRIKIDSHELIVVGLILFAFLLRLGLISQGWPPTNSDEGTIGLMGLHIAFKGEHPTFYYGQYYMGPHQAVVAAFFFRLFGPSLFLLRLGLLCIFTLFLISTYALTRILYSKGWALVSLFMLSVGSIYMLERELTAIGGYTETLLFGSLLMLLASWLVVSYRPYRLFHERRWRIAIYLLWGIIAGTAIWDDLLIAPFALMAGLVLVIFCWREMLQLVTPIATLIGLLIGVFPLLYYNLHAERGKDSLTTLLKLSGSSHLSTGEKIAGIIRSIGMSVPMMTGEPFCQANELHFLGPLTSYDPGCMLIRRLWGYGYMLLFVVAVLLALWGLWLAIRARWSKRHVELTQAEQETQRWLRRQGIHLALLISGILTFYIYAVSKAPLDWPAIHARYLIGLLIVMPAIFWPLWQGLTLVRSSVGKVAQLRRIVCGSLLALVSILLVVGSITAYADVPEVRARNEHDQALISTLVEHNALHIYSEYWTCNKLIFLSNERIICAVLSPKLRDTHNRYHSYYDIVKADPQAVYAFPIDSEYVARTSDGKGYRVPAVDALAHDKHLTFQILYAAGYVLYLPG</sequence>
<feature type="transmembrane region" description="Helical" evidence="1">
    <location>
        <begin position="197"/>
        <end position="213"/>
    </location>
</feature>
<keyword evidence="1" id="KW-0472">Membrane</keyword>
<feature type="transmembrane region" description="Helical" evidence="1">
    <location>
        <begin position="392"/>
        <end position="410"/>
    </location>
</feature>
<feature type="transmembrane region" description="Helical" evidence="1">
    <location>
        <begin position="88"/>
        <end position="109"/>
    </location>
</feature>
<keyword evidence="3" id="KW-1185">Reference proteome</keyword>
<name>A0A8J3I130_9CHLR</name>
<keyword evidence="1" id="KW-0812">Transmembrane</keyword>
<feature type="transmembrane region" description="Helical" evidence="1">
    <location>
        <begin position="174"/>
        <end position="191"/>
    </location>
</feature>
<dbReference type="EMBL" id="BNJF01000001">
    <property type="protein sequence ID" value="GHO44118.1"/>
    <property type="molecule type" value="Genomic_DNA"/>
</dbReference>
<evidence type="ECO:0000313" key="2">
    <source>
        <dbReference type="EMBL" id="GHO44118.1"/>
    </source>
</evidence>
<feature type="transmembrane region" description="Helical" evidence="1">
    <location>
        <begin position="139"/>
        <end position="162"/>
    </location>
</feature>
<feature type="transmembrane region" description="Helical" evidence="1">
    <location>
        <begin position="220"/>
        <end position="241"/>
    </location>
</feature>
<evidence type="ECO:0000256" key="1">
    <source>
        <dbReference type="SAM" id="Phobius"/>
    </source>
</evidence>
<dbReference type="Proteomes" id="UP000612362">
    <property type="component" value="Unassembled WGS sequence"/>
</dbReference>
<protein>
    <recommendedName>
        <fullName evidence="4">Glycosyltransferase RgtA/B/C/D-like domain-containing protein</fullName>
    </recommendedName>
</protein>
<keyword evidence="1" id="KW-1133">Transmembrane helix</keyword>
<feature type="transmembrane region" description="Helical" evidence="1">
    <location>
        <begin position="12"/>
        <end position="31"/>
    </location>
</feature>
<feature type="transmembrane region" description="Helical" evidence="1">
    <location>
        <begin position="116"/>
        <end position="133"/>
    </location>
</feature>
<evidence type="ECO:0008006" key="4">
    <source>
        <dbReference type="Google" id="ProtNLM"/>
    </source>
</evidence>
<gene>
    <name evidence="2" type="ORF">KSX_22810</name>
</gene>
<accession>A0A8J3I130</accession>
<feature type="transmembrane region" description="Helical" evidence="1">
    <location>
        <begin position="362"/>
        <end position="380"/>
    </location>
</feature>
<comment type="caution">
    <text evidence="2">The sequence shown here is derived from an EMBL/GenBank/DDBJ whole genome shotgun (WGS) entry which is preliminary data.</text>
</comment>
<feature type="transmembrane region" description="Helical" evidence="1">
    <location>
        <begin position="312"/>
        <end position="336"/>
    </location>
</feature>
<reference evidence="2" key="1">
    <citation type="submission" date="2020-10" db="EMBL/GenBank/DDBJ databases">
        <title>Taxonomic study of unclassified bacteria belonging to the class Ktedonobacteria.</title>
        <authorList>
            <person name="Yabe S."/>
            <person name="Wang C.M."/>
            <person name="Zheng Y."/>
            <person name="Sakai Y."/>
            <person name="Cavaletti L."/>
            <person name="Monciardini P."/>
            <person name="Donadio S."/>
        </authorList>
    </citation>
    <scope>NUCLEOTIDE SEQUENCE</scope>
    <source>
        <strain evidence="2">SOSP1-1</strain>
    </source>
</reference>
<evidence type="ECO:0000313" key="3">
    <source>
        <dbReference type="Proteomes" id="UP000612362"/>
    </source>
</evidence>
<organism evidence="2 3">
    <name type="scientific">Ktedonospora formicarum</name>
    <dbReference type="NCBI Taxonomy" id="2778364"/>
    <lineage>
        <taxon>Bacteria</taxon>
        <taxon>Bacillati</taxon>
        <taxon>Chloroflexota</taxon>
        <taxon>Ktedonobacteria</taxon>
        <taxon>Ktedonobacterales</taxon>
        <taxon>Ktedonobacteraceae</taxon>
        <taxon>Ktedonospora</taxon>
    </lineage>
</organism>
<proteinExistence type="predicted"/>
<dbReference type="AlphaFoldDB" id="A0A8J3I130"/>
<dbReference type="RefSeq" id="WP_220193538.1">
    <property type="nucleotide sequence ID" value="NZ_BNJF01000001.1"/>
</dbReference>